<reference evidence="4" key="1">
    <citation type="submission" date="2022-07" db="EMBL/GenBank/DDBJ databases">
        <title>Chromosome-level genome of Muraenolepis orangiensis.</title>
        <authorList>
            <person name="Kim J."/>
        </authorList>
    </citation>
    <scope>NUCLEOTIDE SEQUENCE</scope>
    <source>
        <strain evidence="4">KU_S4_2022</strain>
        <tissue evidence="4">Muscle</tissue>
    </source>
</reference>
<protein>
    <recommendedName>
        <fullName evidence="3">Peptidase S1 domain-containing protein</fullName>
    </recommendedName>
</protein>
<evidence type="ECO:0000256" key="2">
    <source>
        <dbReference type="SAM" id="SignalP"/>
    </source>
</evidence>
<dbReference type="InterPro" id="IPR043504">
    <property type="entry name" value="Peptidase_S1_PA_chymotrypsin"/>
</dbReference>
<evidence type="ECO:0000256" key="1">
    <source>
        <dbReference type="ARBA" id="ARBA00023157"/>
    </source>
</evidence>
<dbReference type="Pfam" id="PF00089">
    <property type="entry name" value="Trypsin"/>
    <property type="match status" value="1"/>
</dbReference>
<dbReference type="Proteomes" id="UP001148018">
    <property type="component" value="Unassembled WGS sequence"/>
</dbReference>
<accession>A0A9Q0DZ57</accession>
<dbReference type="GO" id="GO:0004252">
    <property type="term" value="F:serine-type endopeptidase activity"/>
    <property type="evidence" value="ECO:0007669"/>
    <property type="project" value="InterPro"/>
</dbReference>
<evidence type="ECO:0000313" key="4">
    <source>
        <dbReference type="EMBL" id="KAJ3597487.1"/>
    </source>
</evidence>
<feature type="chain" id="PRO_5040322114" description="Peptidase S1 domain-containing protein" evidence="2">
    <location>
        <begin position="21"/>
        <end position="237"/>
    </location>
</feature>
<keyword evidence="5" id="KW-1185">Reference proteome</keyword>
<dbReference type="SUPFAM" id="SSF50494">
    <property type="entry name" value="Trypsin-like serine proteases"/>
    <property type="match status" value="1"/>
</dbReference>
<dbReference type="InterPro" id="IPR009003">
    <property type="entry name" value="Peptidase_S1_PA"/>
</dbReference>
<evidence type="ECO:0000259" key="3">
    <source>
        <dbReference type="PROSITE" id="PS50240"/>
    </source>
</evidence>
<dbReference type="Gene3D" id="2.40.10.10">
    <property type="entry name" value="Trypsin-like serine proteases"/>
    <property type="match status" value="3"/>
</dbReference>
<dbReference type="PROSITE" id="PS50240">
    <property type="entry name" value="TRYPSIN_DOM"/>
    <property type="match status" value="1"/>
</dbReference>
<organism evidence="4 5">
    <name type="scientific">Muraenolepis orangiensis</name>
    <name type="common">Patagonian moray cod</name>
    <dbReference type="NCBI Taxonomy" id="630683"/>
    <lineage>
        <taxon>Eukaryota</taxon>
        <taxon>Metazoa</taxon>
        <taxon>Chordata</taxon>
        <taxon>Craniata</taxon>
        <taxon>Vertebrata</taxon>
        <taxon>Euteleostomi</taxon>
        <taxon>Actinopterygii</taxon>
        <taxon>Neopterygii</taxon>
        <taxon>Teleostei</taxon>
        <taxon>Neoteleostei</taxon>
        <taxon>Acanthomorphata</taxon>
        <taxon>Zeiogadaria</taxon>
        <taxon>Gadariae</taxon>
        <taxon>Gadiformes</taxon>
        <taxon>Muraenolepidoidei</taxon>
        <taxon>Muraenolepididae</taxon>
        <taxon>Muraenolepis</taxon>
    </lineage>
</organism>
<feature type="domain" description="Peptidase S1" evidence="3">
    <location>
        <begin position="4"/>
        <end position="218"/>
    </location>
</feature>
<dbReference type="EMBL" id="JANIIK010000109">
    <property type="protein sequence ID" value="KAJ3597487.1"/>
    <property type="molecule type" value="Genomic_DNA"/>
</dbReference>
<proteinExistence type="predicted"/>
<dbReference type="GO" id="GO:0006508">
    <property type="term" value="P:proteolysis"/>
    <property type="evidence" value="ECO:0007669"/>
    <property type="project" value="InterPro"/>
</dbReference>
<dbReference type="InterPro" id="IPR001254">
    <property type="entry name" value="Trypsin_dom"/>
</dbReference>
<comment type="caution">
    <text evidence="4">The sequence shown here is derived from an EMBL/GenBank/DDBJ whole genome shotgun (WGS) entry which is preliminary data.</text>
</comment>
<sequence>MKLIVLGIALGLAGAPPVEAQEACSPGSRPWQVSLDGGCSGALISQWWLVTSLLCSPRPHSSIASLGSVSEEQHIQVADVIFHSPYRSPMHSLAMPIPLPTRCTRPGESCRVSGWGRTNSSPGDKPLELQCMDVPVVDDQTCMNNLPEYIFWSYGMVCAGSHGPGQCMVGESWGSSVMECGGQLQGLAWFPQGCAAPPRPSVYTKMCGYTSWIRGVMDRYASSHTTALPPTTGFGLH</sequence>
<dbReference type="OrthoDB" id="10012881at2759"/>
<dbReference type="PANTHER" id="PTHR24271">
    <property type="entry name" value="KALLIKREIN-RELATED"/>
    <property type="match status" value="1"/>
</dbReference>
<gene>
    <name evidence="4" type="ORF">NHX12_001010</name>
</gene>
<keyword evidence="2" id="KW-0732">Signal</keyword>
<keyword evidence="1" id="KW-1015">Disulfide bond</keyword>
<feature type="signal peptide" evidence="2">
    <location>
        <begin position="1"/>
        <end position="20"/>
    </location>
</feature>
<evidence type="ECO:0000313" key="5">
    <source>
        <dbReference type="Proteomes" id="UP001148018"/>
    </source>
</evidence>
<dbReference type="AlphaFoldDB" id="A0A9Q0DZ57"/>
<name>A0A9Q0DZ57_9TELE</name>
<dbReference type="PANTHER" id="PTHR24271:SF47">
    <property type="entry name" value="KALLIKREIN-1"/>
    <property type="match status" value="1"/>
</dbReference>
<dbReference type="SMART" id="SM00020">
    <property type="entry name" value="Tryp_SPc"/>
    <property type="match status" value="1"/>
</dbReference>